<gene>
    <name evidence="2" type="ORF">SAMN04489712_10730</name>
</gene>
<organism evidence="2 3">
    <name type="scientific">Thermomonospora echinospora</name>
    <dbReference type="NCBI Taxonomy" id="1992"/>
    <lineage>
        <taxon>Bacteria</taxon>
        <taxon>Bacillati</taxon>
        <taxon>Actinomycetota</taxon>
        <taxon>Actinomycetes</taxon>
        <taxon>Streptosporangiales</taxon>
        <taxon>Thermomonosporaceae</taxon>
        <taxon>Thermomonospora</taxon>
    </lineage>
</organism>
<dbReference type="AlphaFoldDB" id="A0A1H6BDG7"/>
<evidence type="ECO:0000256" key="1">
    <source>
        <dbReference type="SAM" id="MobiDB-lite"/>
    </source>
</evidence>
<feature type="region of interest" description="Disordered" evidence="1">
    <location>
        <begin position="1"/>
        <end position="60"/>
    </location>
</feature>
<name>A0A1H6BDG7_9ACTN</name>
<evidence type="ECO:0000313" key="2">
    <source>
        <dbReference type="EMBL" id="SEG58891.1"/>
    </source>
</evidence>
<dbReference type="RefSeq" id="WP_103938888.1">
    <property type="nucleotide sequence ID" value="NZ_FNVO01000007.1"/>
</dbReference>
<dbReference type="Proteomes" id="UP000236723">
    <property type="component" value="Unassembled WGS sequence"/>
</dbReference>
<proteinExistence type="predicted"/>
<keyword evidence="3" id="KW-1185">Reference proteome</keyword>
<evidence type="ECO:0000313" key="3">
    <source>
        <dbReference type="Proteomes" id="UP000236723"/>
    </source>
</evidence>
<feature type="compositionally biased region" description="Basic and acidic residues" evidence="1">
    <location>
        <begin position="29"/>
        <end position="51"/>
    </location>
</feature>
<sequence length="60" mass="6887">MPRPGSHQYDTKRARTRKRLEDEGVAPDKAADERAERELREQGMRPRKASERAAGPKGER</sequence>
<reference evidence="3" key="1">
    <citation type="submission" date="2016-10" db="EMBL/GenBank/DDBJ databases">
        <authorList>
            <person name="Varghese N."/>
            <person name="Submissions S."/>
        </authorList>
    </citation>
    <scope>NUCLEOTIDE SEQUENCE [LARGE SCALE GENOMIC DNA]</scope>
    <source>
        <strain evidence="3">DSM 43163</strain>
    </source>
</reference>
<protein>
    <submittedName>
        <fullName evidence="2">Uncharacterized protein</fullName>
    </submittedName>
</protein>
<dbReference type="EMBL" id="FNVO01000007">
    <property type="protein sequence ID" value="SEG58891.1"/>
    <property type="molecule type" value="Genomic_DNA"/>
</dbReference>
<accession>A0A1H6BDG7</accession>